<dbReference type="AlphaFoldDB" id="A0ABD2FN50"/>
<dbReference type="SUPFAM" id="SSF50249">
    <property type="entry name" value="Nucleic acid-binding proteins"/>
    <property type="match status" value="1"/>
</dbReference>
<proteinExistence type="predicted"/>
<dbReference type="InterPro" id="IPR001315">
    <property type="entry name" value="CARD"/>
</dbReference>
<gene>
    <name evidence="3" type="ORF">OYC64_020955</name>
</gene>
<accession>A0ABD2FN50</accession>
<dbReference type="Gene3D" id="1.10.533.10">
    <property type="entry name" value="Death Domain, Fas"/>
    <property type="match status" value="1"/>
</dbReference>
<keyword evidence="4" id="KW-1185">Reference proteome</keyword>
<evidence type="ECO:0000256" key="1">
    <source>
        <dbReference type="SAM" id="MobiDB-lite"/>
    </source>
</evidence>
<reference evidence="3 4" key="1">
    <citation type="journal article" date="2022" name="G3 (Bethesda)">
        <title>Evaluating Illumina-, Nanopore-, and PacBio-based genome assembly strategies with the bald notothen, Trematomus borchgrevinki.</title>
        <authorList>
            <person name="Rayamajhi N."/>
            <person name="Cheng C.C."/>
            <person name="Catchen J.M."/>
        </authorList>
    </citation>
    <scope>NUCLEOTIDE SEQUENCE [LARGE SCALE GENOMIC DNA]</scope>
    <source>
        <strain evidence="3">AGRC-2024</strain>
    </source>
</reference>
<dbReference type="InterPro" id="IPR012340">
    <property type="entry name" value="NA-bd_OB-fold"/>
</dbReference>
<dbReference type="CDD" id="cd01671">
    <property type="entry name" value="CARD"/>
    <property type="match status" value="1"/>
</dbReference>
<sequence>MAAKDILISNKTPIVDTLVADYSLILNKAEQKKLITRREYNNLKSINRLDTEGHVLKLMDKIMDKGEGTCQAFLNLLQTDEGIQETYPELKNIFLPHQVQASSVDNTKKKRRRKKEPEEGTSSAADLEGSQLVKKLKTRDSQDGKALWEKSIFDLKSSGILETEAIVGKVVKKSELITSKIKTFYFFMGIADETASVKLMVYGKDHHRQIKEGSSYIFSDLKKDGIYVKVNVSSKVSVTKPVIVPEEFEREAERLLCPESPLTSIKDIKSSRPQKHVSVEGTVTKIDPVIKVKKTNHQRFKLKQEAEEISVTMWDEATKQSKGLSVGDVLLLNNMTYSGKVSLNSSKFTKIIKVPSVGIRKVTLKIRGIKKTTLKETHLEVDLDAKLLTLIVTSRLLANTLNFQLKTGFRDDLLKRIPLSVEAEIQGNRIIKMAVPENT</sequence>
<reference evidence="3 4" key="2">
    <citation type="journal article" date="2024" name="G3 (Bethesda)">
        <title>The genome of the cryopelagic Antarctic bald notothen, Trematomus borchgrevinki.</title>
        <authorList>
            <person name="Rayamajhi N."/>
            <person name="Rivera-Colon A.G."/>
            <person name="Minhas B.F."/>
            <person name="Cheng C.C."/>
            <person name="Catchen J.M."/>
        </authorList>
    </citation>
    <scope>NUCLEOTIDE SEQUENCE [LARGE SCALE GENOMIC DNA]</scope>
    <source>
        <strain evidence="3">AGRC-2024</strain>
    </source>
</reference>
<comment type="caution">
    <text evidence="3">The sequence shown here is derived from an EMBL/GenBank/DDBJ whole genome shotgun (WGS) entry which is preliminary data.</text>
</comment>
<name>A0ABD2FN50_PAGBO</name>
<dbReference type="InterPro" id="IPR011029">
    <property type="entry name" value="DEATH-like_dom_sf"/>
</dbReference>
<dbReference type="PROSITE" id="PS50209">
    <property type="entry name" value="CARD"/>
    <property type="match status" value="1"/>
</dbReference>
<feature type="region of interest" description="Disordered" evidence="1">
    <location>
        <begin position="103"/>
        <end position="126"/>
    </location>
</feature>
<evidence type="ECO:0000313" key="3">
    <source>
        <dbReference type="EMBL" id="KAL3043141.1"/>
    </source>
</evidence>
<organism evidence="3 4">
    <name type="scientific">Pagothenia borchgrevinki</name>
    <name type="common">Bald rockcod</name>
    <name type="synonym">Trematomus borchgrevinki</name>
    <dbReference type="NCBI Taxonomy" id="8213"/>
    <lineage>
        <taxon>Eukaryota</taxon>
        <taxon>Metazoa</taxon>
        <taxon>Chordata</taxon>
        <taxon>Craniata</taxon>
        <taxon>Vertebrata</taxon>
        <taxon>Euteleostomi</taxon>
        <taxon>Actinopterygii</taxon>
        <taxon>Neopterygii</taxon>
        <taxon>Teleostei</taxon>
        <taxon>Neoteleostei</taxon>
        <taxon>Acanthomorphata</taxon>
        <taxon>Eupercaria</taxon>
        <taxon>Perciformes</taxon>
        <taxon>Notothenioidei</taxon>
        <taxon>Nototheniidae</taxon>
        <taxon>Pagothenia</taxon>
    </lineage>
</organism>
<dbReference type="EMBL" id="JBIYXZ010002089">
    <property type="protein sequence ID" value="KAL3043141.1"/>
    <property type="molecule type" value="Genomic_DNA"/>
</dbReference>
<evidence type="ECO:0000259" key="2">
    <source>
        <dbReference type="PROSITE" id="PS50209"/>
    </source>
</evidence>
<dbReference type="SUPFAM" id="SSF47986">
    <property type="entry name" value="DEATH domain"/>
    <property type="match status" value="1"/>
</dbReference>
<protein>
    <recommendedName>
        <fullName evidence="2">CARD domain-containing protein</fullName>
    </recommendedName>
</protein>
<dbReference type="Gene3D" id="2.40.50.140">
    <property type="entry name" value="Nucleic acid-binding proteins"/>
    <property type="match status" value="2"/>
</dbReference>
<dbReference type="Proteomes" id="UP001619887">
    <property type="component" value="Unassembled WGS sequence"/>
</dbReference>
<evidence type="ECO:0000313" key="4">
    <source>
        <dbReference type="Proteomes" id="UP001619887"/>
    </source>
</evidence>
<feature type="domain" description="CARD" evidence="2">
    <location>
        <begin position="1"/>
        <end position="78"/>
    </location>
</feature>